<evidence type="ECO:0000313" key="4">
    <source>
        <dbReference type="Proteomes" id="UP000007939"/>
    </source>
</evidence>
<gene>
    <name evidence="3" type="ordered locus">Spico_1104</name>
</gene>
<evidence type="ECO:0000259" key="2">
    <source>
        <dbReference type="Pfam" id="PF02481"/>
    </source>
</evidence>
<dbReference type="InterPro" id="IPR003488">
    <property type="entry name" value="DprA"/>
</dbReference>
<reference evidence="3 4" key="2">
    <citation type="journal article" date="2012" name="Stand. Genomic Sci.">
        <title>Complete genome sequence of the termite hindgut bacterium Spirochaeta coccoides type strain (SPN1(T)), reclassification in the genus Sphaerochaeta as Sphaerochaeta coccoides comb. nov. and emendations of the family Spirochaetaceae and the genus Sphaerochaeta.</title>
        <authorList>
            <person name="Abt B."/>
            <person name="Han C."/>
            <person name="Scheuner C."/>
            <person name="Lu M."/>
            <person name="Lapidus A."/>
            <person name="Nolan M."/>
            <person name="Lucas S."/>
            <person name="Hammon N."/>
            <person name="Deshpande S."/>
            <person name="Cheng J.F."/>
            <person name="Tapia R."/>
            <person name="Goodwin L.A."/>
            <person name="Pitluck S."/>
            <person name="Liolios K."/>
            <person name="Pagani I."/>
            <person name="Ivanova N."/>
            <person name="Mavromatis K."/>
            <person name="Mikhailova N."/>
            <person name="Huntemann M."/>
            <person name="Pati A."/>
            <person name="Chen A."/>
            <person name="Palaniappan K."/>
            <person name="Land M."/>
            <person name="Hauser L."/>
            <person name="Brambilla E.M."/>
            <person name="Rohde M."/>
            <person name="Spring S."/>
            <person name="Gronow S."/>
            <person name="Goker M."/>
            <person name="Woyke T."/>
            <person name="Bristow J."/>
            <person name="Eisen J.A."/>
            <person name="Markowitz V."/>
            <person name="Hugenholtz P."/>
            <person name="Kyrpides N.C."/>
            <person name="Klenk H.P."/>
            <person name="Detter J.C."/>
        </authorList>
    </citation>
    <scope>NUCLEOTIDE SEQUENCE [LARGE SCALE GENOMIC DNA]</scope>
    <source>
        <strain evidence="4">ATCC BAA-1237 / DSM 17374 / SPN1</strain>
    </source>
</reference>
<dbReference type="STRING" id="760011.Spico_1104"/>
<evidence type="ECO:0000313" key="3">
    <source>
        <dbReference type="EMBL" id="AEC02325.1"/>
    </source>
</evidence>
<dbReference type="eggNOG" id="COG0758">
    <property type="taxonomic scope" value="Bacteria"/>
</dbReference>
<dbReference type="Pfam" id="PF02481">
    <property type="entry name" value="DNA_processg_A"/>
    <property type="match status" value="1"/>
</dbReference>
<dbReference type="Gene3D" id="3.40.50.450">
    <property type="match status" value="1"/>
</dbReference>
<dbReference type="AlphaFoldDB" id="F4GKC9"/>
<accession>F4GKC9</accession>
<dbReference type="PANTHER" id="PTHR43022:SF1">
    <property type="entry name" value="PROTEIN SMF"/>
    <property type="match status" value="1"/>
</dbReference>
<keyword evidence="4" id="KW-1185">Reference proteome</keyword>
<dbReference type="EMBL" id="CP002659">
    <property type="protein sequence ID" value="AEC02325.1"/>
    <property type="molecule type" value="Genomic_DNA"/>
</dbReference>
<dbReference type="HOGENOM" id="CLU_029601_3_1_12"/>
<dbReference type="GO" id="GO:0009294">
    <property type="term" value="P:DNA-mediated transformation"/>
    <property type="evidence" value="ECO:0007669"/>
    <property type="project" value="InterPro"/>
</dbReference>
<protein>
    <submittedName>
        <fullName evidence="3">SMF family protein</fullName>
    </submittedName>
</protein>
<dbReference type="Proteomes" id="UP000007939">
    <property type="component" value="Chromosome"/>
</dbReference>
<comment type="similarity">
    <text evidence="1">Belongs to the DprA/Smf family.</text>
</comment>
<name>F4GKC9_PARC1</name>
<sequence length="311" mass="33942">MQNQSRWQEAMNYETLALLFRGEAAVRPLWHALGEKTDRTQPLPRDMGLYCSVLGYDEHEILEAYYQVRATFETMGEDEIILGSDDADWPDSLRGMHDAPPYLYLKGNVSLLSREGIAVIGTRSPSSTGKSDASALATALGKAGYVVTSGLALGIDGVAHLAALGAGYPTMAVIGTPLGTTYPPEHVQMQKDIARAGLVVSRFAPSRAVQKWFFLVRNRLMSALSLGSVVVEDRDGGGAVRQAGFALEQGRRLFILKHVHENRAYMWPRQFAAKDGVTIIDSPSAIIKALRGEEKKPAKKTPPASVQLELF</sequence>
<reference evidence="4" key="1">
    <citation type="submission" date="2011-04" db="EMBL/GenBank/DDBJ databases">
        <title>The complete genome of Spirochaeta coccoides DSM 17374.</title>
        <authorList>
            <person name="Lucas S."/>
            <person name="Copeland A."/>
            <person name="Lapidus A."/>
            <person name="Bruce D."/>
            <person name="Goodwin L."/>
            <person name="Pitluck S."/>
            <person name="Peters L."/>
            <person name="Kyrpides N."/>
            <person name="Mavromatis K."/>
            <person name="Pagani I."/>
            <person name="Ivanova N."/>
            <person name="Ovchinnikova G."/>
            <person name="Lu M."/>
            <person name="Detter J.C."/>
            <person name="Tapia R."/>
            <person name="Han C."/>
            <person name="Land M."/>
            <person name="Hauser L."/>
            <person name="Markowitz V."/>
            <person name="Cheng J.-F."/>
            <person name="Hugenholtz P."/>
            <person name="Woyke T."/>
            <person name="Wu D."/>
            <person name="Spring S."/>
            <person name="Schroeder M."/>
            <person name="Brambilla E."/>
            <person name="Klenk H.-P."/>
            <person name="Eisen J.A."/>
        </authorList>
    </citation>
    <scope>NUCLEOTIDE SEQUENCE [LARGE SCALE GENOMIC DNA]</scope>
    <source>
        <strain evidence="4">ATCC BAA-1237 / DSM 17374 / SPN1</strain>
    </source>
</reference>
<evidence type="ECO:0000256" key="1">
    <source>
        <dbReference type="ARBA" id="ARBA00006525"/>
    </source>
</evidence>
<organism evidence="3 4">
    <name type="scientific">Parasphaerochaeta coccoides (strain ATCC BAA-1237 / DSM 17374 / SPN1)</name>
    <name type="common">Sphaerochaeta coccoides</name>
    <dbReference type="NCBI Taxonomy" id="760011"/>
    <lineage>
        <taxon>Bacteria</taxon>
        <taxon>Pseudomonadati</taxon>
        <taxon>Spirochaetota</taxon>
        <taxon>Spirochaetia</taxon>
        <taxon>Spirochaetales</taxon>
        <taxon>Sphaerochaetaceae</taxon>
        <taxon>Parasphaerochaeta</taxon>
    </lineage>
</organism>
<proteinExistence type="inferred from homology"/>
<feature type="domain" description="Smf/DprA SLOG" evidence="2">
    <location>
        <begin position="83"/>
        <end position="265"/>
    </location>
</feature>
<dbReference type="PANTHER" id="PTHR43022">
    <property type="entry name" value="PROTEIN SMF"/>
    <property type="match status" value="1"/>
</dbReference>
<dbReference type="KEGG" id="scc:Spico_1104"/>
<dbReference type="InterPro" id="IPR057666">
    <property type="entry name" value="DrpA_SLOG"/>
</dbReference>
<dbReference type="SUPFAM" id="SSF102405">
    <property type="entry name" value="MCP/YpsA-like"/>
    <property type="match status" value="1"/>
</dbReference>